<sequence length="248" mass="27067">MSEPSAEAADRSGRPPTLTERTIEAVREGIRNGTLVPGELYSVYRLADELGVSRSPVRDALLRLAETGMVAFERNRGFRVVLPGARELTEIIAVRLALEVPAAQRAAVRATAADRAALQNEYEAMQVSVTAGDETAFMMHDQRFHGLLLELAGNAHVTRIIENLRDATRLVGTSTIRTSRSLEDVYQEHLPILDAIQQGSPSTAGAAMRRHLESTGRLLLQEAARKSDTNLKSNALWNDLVGHPPVGE</sequence>
<evidence type="ECO:0000313" key="5">
    <source>
        <dbReference type="EMBL" id="RJT81074.1"/>
    </source>
</evidence>
<proteinExistence type="predicted"/>
<dbReference type="Gene3D" id="1.20.120.530">
    <property type="entry name" value="GntR ligand-binding domain-like"/>
    <property type="match status" value="1"/>
</dbReference>
<keyword evidence="1" id="KW-0805">Transcription regulation</keyword>
<dbReference type="Gene3D" id="1.10.10.10">
    <property type="entry name" value="Winged helix-like DNA-binding domain superfamily/Winged helix DNA-binding domain"/>
    <property type="match status" value="1"/>
</dbReference>
<dbReference type="InterPro" id="IPR036390">
    <property type="entry name" value="WH_DNA-bd_sf"/>
</dbReference>
<accession>A0A3A5MD43</accession>
<dbReference type="RefSeq" id="WP_120148419.1">
    <property type="nucleotide sequence ID" value="NZ_QZVT01000003.1"/>
</dbReference>
<evidence type="ECO:0000256" key="1">
    <source>
        <dbReference type="ARBA" id="ARBA00023015"/>
    </source>
</evidence>
<dbReference type="SUPFAM" id="SSF48008">
    <property type="entry name" value="GntR ligand-binding domain-like"/>
    <property type="match status" value="1"/>
</dbReference>
<evidence type="ECO:0000256" key="2">
    <source>
        <dbReference type="ARBA" id="ARBA00023125"/>
    </source>
</evidence>
<evidence type="ECO:0000256" key="3">
    <source>
        <dbReference type="ARBA" id="ARBA00023163"/>
    </source>
</evidence>
<dbReference type="InterPro" id="IPR036388">
    <property type="entry name" value="WH-like_DNA-bd_sf"/>
</dbReference>
<dbReference type="AlphaFoldDB" id="A0A3A5MD43"/>
<dbReference type="OrthoDB" id="4164516at2"/>
<dbReference type="EMBL" id="QZVT01000003">
    <property type="protein sequence ID" value="RJT81074.1"/>
    <property type="molecule type" value="Genomic_DNA"/>
</dbReference>
<keyword evidence="2" id="KW-0238">DNA-binding</keyword>
<keyword evidence="3" id="KW-0804">Transcription</keyword>
<dbReference type="InterPro" id="IPR000524">
    <property type="entry name" value="Tscrpt_reg_HTH_GntR"/>
</dbReference>
<dbReference type="PANTHER" id="PTHR43537:SF45">
    <property type="entry name" value="GNTR FAMILY REGULATORY PROTEIN"/>
    <property type="match status" value="1"/>
</dbReference>
<dbReference type="PRINTS" id="PR00035">
    <property type="entry name" value="HTHGNTR"/>
</dbReference>
<organism evidence="5 6">
    <name type="scientific">Arthrobacter cheniae</name>
    <dbReference type="NCBI Taxonomy" id="1258888"/>
    <lineage>
        <taxon>Bacteria</taxon>
        <taxon>Bacillati</taxon>
        <taxon>Actinomycetota</taxon>
        <taxon>Actinomycetes</taxon>
        <taxon>Micrococcales</taxon>
        <taxon>Micrococcaceae</taxon>
        <taxon>Arthrobacter</taxon>
    </lineage>
</organism>
<protein>
    <submittedName>
        <fullName evidence="5">GntR family transcriptional regulator</fullName>
    </submittedName>
</protein>
<name>A0A3A5MD43_9MICC</name>
<comment type="caution">
    <text evidence="5">The sequence shown here is derived from an EMBL/GenBank/DDBJ whole genome shotgun (WGS) entry which is preliminary data.</text>
</comment>
<dbReference type="InterPro" id="IPR011711">
    <property type="entry name" value="GntR_C"/>
</dbReference>
<dbReference type="SMART" id="SM00895">
    <property type="entry name" value="FCD"/>
    <property type="match status" value="1"/>
</dbReference>
<dbReference type="SMART" id="SM00345">
    <property type="entry name" value="HTH_GNTR"/>
    <property type="match status" value="1"/>
</dbReference>
<dbReference type="Proteomes" id="UP000272560">
    <property type="component" value="Unassembled WGS sequence"/>
</dbReference>
<dbReference type="GO" id="GO:0003677">
    <property type="term" value="F:DNA binding"/>
    <property type="evidence" value="ECO:0007669"/>
    <property type="project" value="UniProtKB-KW"/>
</dbReference>
<evidence type="ECO:0000259" key="4">
    <source>
        <dbReference type="PROSITE" id="PS50949"/>
    </source>
</evidence>
<evidence type="ECO:0000313" key="6">
    <source>
        <dbReference type="Proteomes" id="UP000272560"/>
    </source>
</evidence>
<reference evidence="5 6" key="1">
    <citation type="submission" date="2018-09" db="EMBL/GenBank/DDBJ databases">
        <title>Novel species of Arthrobacter.</title>
        <authorList>
            <person name="Liu Q."/>
            <person name="Xin Y.-H."/>
        </authorList>
    </citation>
    <scope>NUCLEOTIDE SEQUENCE [LARGE SCALE GENOMIC DNA]</scope>
    <source>
        <strain evidence="5 6">Hz2</strain>
    </source>
</reference>
<dbReference type="SUPFAM" id="SSF46785">
    <property type="entry name" value="Winged helix' DNA-binding domain"/>
    <property type="match status" value="1"/>
</dbReference>
<gene>
    <name evidence="5" type="ORF">D6T63_07825</name>
</gene>
<dbReference type="Pfam" id="PF00392">
    <property type="entry name" value="GntR"/>
    <property type="match status" value="1"/>
</dbReference>
<dbReference type="CDD" id="cd07377">
    <property type="entry name" value="WHTH_GntR"/>
    <property type="match status" value="1"/>
</dbReference>
<dbReference type="Pfam" id="PF07729">
    <property type="entry name" value="FCD"/>
    <property type="match status" value="1"/>
</dbReference>
<feature type="domain" description="HTH gntR-type" evidence="4">
    <location>
        <begin position="16"/>
        <end position="83"/>
    </location>
</feature>
<keyword evidence="6" id="KW-1185">Reference proteome</keyword>
<dbReference type="PANTHER" id="PTHR43537">
    <property type="entry name" value="TRANSCRIPTIONAL REGULATOR, GNTR FAMILY"/>
    <property type="match status" value="1"/>
</dbReference>
<dbReference type="PROSITE" id="PS50949">
    <property type="entry name" value="HTH_GNTR"/>
    <property type="match status" value="1"/>
</dbReference>
<dbReference type="GO" id="GO:0003700">
    <property type="term" value="F:DNA-binding transcription factor activity"/>
    <property type="evidence" value="ECO:0007669"/>
    <property type="project" value="InterPro"/>
</dbReference>
<dbReference type="InterPro" id="IPR008920">
    <property type="entry name" value="TF_FadR/GntR_C"/>
</dbReference>